<dbReference type="RefSeq" id="WP_013216469.1">
    <property type="nucleotide sequence ID" value="NC_014313.1"/>
</dbReference>
<organism evidence="2 3">
    <name type="scientific">Hyphomicrobium denitrificans (strain ATCC 51888 / DSM 1869 / NCIMB 11706 / TK 0415)</name>
    <dbReference type="NCBI Taxonomy" id="582899"/>
    <lineage>
        <taxon>Bacteria</taxon>
        <taxon>Pseudomonadati</taxon>
        <taxon>Pseudomonadota</taxon>
        <taxon>Alphaproteobacteria</taxon>
        <taxon>Hyphomicrobiales</taxon>
        <taxon>Hyphomicrobiaceae</taxon>
        <taxon>Hyphomicrobium</taxon>
    </lineage>
</organism>
<keyword evidence="3" id="KW-1185">Reference proteome</keyword>
<dbReference type="KEGG" id="hdn:Hden_2514"/>
<dbReference type="Proteomes" id="UP000002033">
    <property type="component" value="Chromosome"/>
</dbReference>
<feature type="transmembrane region" description="Helical" evidence="1">
    <location>
        <begin position="20"/>
        <end position="42"/>
    </location>
</feature>
<dbReference type="eggNOG" id="COG0515">
    <property type="taxonomic scope" value="Bacteria"/>
</dbReference>
<dbReference type="HOGENOM" id="CLU_1127872_0_0_5"/>
<accession>D8JSL6</accession>
<sequence>MTDYQAEARPGWLASPLGSRLNLAIGALALLFTLGVFGNVVWDAYRSNTKDKSGVKRIIAKRWNERTLVFPVEGADRAGRRALFDVVVLTKDYGWVRGSTTELEKFDRRLSPDDIQTEVLAPQLRQGLGSARGLIAVGLASQEGAVEREEQRGGLRAERIAQWVREALGGDVPMWTLNLGRYIEPCLECEDADTSWQRPFIVIAVRKADDGTHISEALADAMSDTINLPSPDRYSTFAFAKYKK</sequence>
<dbReference type="AlphaFoldDB" id="D8JSL6"/>
<reference evidence="3" key="1">
    <citation type="journal article" date="2011" name="J. Bacteriol.">
        <title>Genome sequences of eight morphologically diverse alphaproteobacteria.</title>
        <authorList>
            <consortium name="US DOE Joint Genome Institute"/>
            <person name="Brown P.J."/>
            <person name="Kysela D.T."/>
            <person name="Buechlein A."/>
            <person name="Hemmerich C."/>
            <person name="Brun Y.V."/>
        </authorList>
    </citation>
    <scope>NUCLEOTIDE SEQUENCE [LARGE SCALE GENOMIC DNA]</scope>
    <source>
        <strain evidence="3">ATCC 51888 / DSM 1869 / NCIB 11706 / TK 0415</strain>
    </source>
</reference>
<protein>
    <submittedName>
        <fullName evidence="2">Uncharacterized protein</fullName>
    </submittedName>
</protein>
<proteinExistence type="predicted"/>
<dbReference type="EMBL" id="CP002083">
    <property type="protein sequence ID" value="ADJ24310.1"/>
    <property type="molecule type" value="Genomic_DNA"/>
</dbReference>
<name>D8JSL6_HYPDA</name>
<evidence type="ECO:0000313" key="2">
    <source>
        <dbReference type="EMBL" id="ADJ24310.1"/>
    </source>
</evidence>
<keyword evidence="1" id="KW-0812">Transmembrane</keyword>
<gene>
    <name evidence="2" type="ordered locus">Hden_2514</name>
</gene>
<keyword evidence="1" id="KW-0472">Membrane</keyword>
<evidence type="ECO:0000256" key="1">
    <source>
        <dbReference type="SAM" id="Phobius"/>
    </source>
</evidence>
<evidence type="ECO:0000313" key="3">
    <source>
        <dbReference type="Proteomes" id="UP000002033"/>
    </source>
</evidence>
<dbReference type="STRING" id="582899.Hden_2514"/>
<keyword evidence="1" id="KW-1133">Transmembrane helix</keyword>